<keyword evidence="2" id="KW-1185">Reference proteome</keyword>
<organism evidence="1 2">
    <name type="scientific">Trichonephila clavata</name>
    <name type="common">Joro spider</name>
    <name type="synonym">Nephila clavata</name>
    <dbReference type="NCBI Taxonomy" id="2740835"/>
    <lineage>
        <taxon>Eukaryota</taxon>
        <taxon>Metazoa</taxon>
        <taxon>Ecdysozoa</taxon>
        <taxon>Arthropoda</taxon>
        <taxon>Chelicerata</taxon>
        <taxon>Arachnida</taxon>
        <taxon>Araneae</taxon>
        <taxon>Araneomorphae</taxon>
        <taxon>Entelegynae</taxon>
        <taxon>Araneoidea</taxon>
        <taxon>Nephilidae</taxon>
        <taxon>Trichonephila</taxon>
    </lineage>
</organism>
<evidence type="ECO:0000313" key="2">
    <source>
        <dbReference type="Proteomes" id="UP000887116"/>
    </source>
</evidence>
<gene>
    <name evidence="1" type="primary">AVEN_189156_1</name>
    <name evidence="1" type="ORF">TNCT_13981</name>
</gene>
<proteinExistence type="predicted"/>
<name>A0A8X6M1T6_TRICU</name>
<reference evidence="1" key="1">
    <citation type="submission" date="2020-07" db="EMBL/GenBank/DDBJ databases">
        <title>Multicomponent nature underlies the extraordinary mechanical properties of spider dragline silk.</title>
        <authorList>
            <person name="Kono N."/>
            <person name="Nakamura H."/>
            <person name="Mori M."/>
            <person name="Yoshida Y."/>
            <person name="Ohtoshi R."/>
            <person name="Malay A.D."/>
            <person name="Moran D.A.P."/>
            <person name="Tomita M."/>
            <person name="Numata K."/>
            <person name="Arakawa K."/>
        </authorList>
    </citation>
    <scope>NUCLEOTIDE SEQUENCE</scope>
</reference>
<accession>A0A8X6M1T6</accession>
<dbReference type="EMBL" id="BMAO01039091">
    <property type="protein sequence ID" value="GFR28872.1"/>
    <property type="molecule type" value="Genomic_DNA"/>
</dbReference>
<evidence type="ECO:0000313" key="1">
    <source>
        <dbReference type="EMBL" id="GFR28872.1"/>
    </source>
</evidence>
<dbReference type="OrthoDB" id="6428097at2759"/>
<dbReference type="AlphaFoldDB" id="A0A8X6M1T6"/>
<dbReference type="Proteomes" id="UP000887116">
    <property type="component" value="Unassembled WGS sequence"/>
</dbReference>
<sequence>MKFLKAEVEGEERLKLSRGGLDSINRKEDYHDKERGGAYSKFKFNKPASVPTATSFLVTKDHACIFCGKMHESKNCYIARELSVDERISKVKEKRCCLKCLEPNHIAKFCKQFVRYFACGKAHSVTLCPGMGSKTKSSPPNRETGCN</sequence>
<protein>
    <submittedName>
        <fullName evidence="1">Uncharacterized protein</fullName>
    </submittedName>
</protein>
<comment type="caution">
    <text evidence="1">The sequence shown here is derived from an EMBL/GenBank/DDBJ whole genome shotgun (WGS) entry which is preliminary data.</text>
</comment>